<reference evidence="1" key="1">
    <citation type="submission" date="2016-10" db="EMBL/GenBank/DDBJ databases">
        <title>Sequence of Gallionella enrichment culture.</title>
        <authorList>
            <person name="Poehlein A."/>
            <person name="Muehling M."/>
            <person name="Daniel R."/>
        </authorList>
    </citation>
    <scope>NUCLEOTIDE SEQUENCE</scope>
</reference>
<comment type="caution">
    <text evidence="1">The sequence shown here is derived from an EMBL/GenBank/DDBJ whole genome shotgun (WGS) entry which is preliminary data.</text>
</comment>
<gene>
    <name evidence="1" type="ORF">GALL_87010</name>
</gene>
<accession>A0A1J5TAC5</accession>
<name>A0A1J5TAC5_9ZZZZ</name>
<protein>
    <submittedName>
        <fullName evidence="1">Uncharacterized protein</fullName>
    </submittedName>
</protein>
<evidence type="ECO:0000313" key="1">
    <source>
        <dbReference type="EMBL" id="OIR09094.1"/>
    </source>
</evidence>
<dbReference type="EMBL" id="MLJW01000028">
    <property type="protein sequence ID" value="OIR09094.1"/>
    <property type="molecule type" value="Genomic_DNA"/>
</dbReference>
<sequence>MPTLTVGNFILDYTLRTNAAPGADLQFGMDFTVRQSKSPLPLMQLIYPATSVGTNVAGKWNVDNHQTPGSSAQCLVFANADGGVITDIPTELSKRGLGVRSTKFAVYRVDLGRNAVQVAGITFGYSIDTSAEAPVTTFTALQAISLPNDQKQVVLAKCAAAKFL</sequence>
<organism evidence="1">
    <name type="scientific">mine drainage metagenome</name>
    <dbReference type="NCBI Taxonomy" id="410659"/>
    <lineage>
        <taxon>unclassified sequences</taxon>
        <taxon>metagenomes</taxon>
        <taxon>ecological metagenomes</taxon>
    </lineage>
</organism>
<proteinExistence type="predicted"/>
<dbReference type="AlphaFoldDB" id="A0A1J5TAC5"/>